<evidence type="ECO:0000313" key="3">
    <source>
        <dbReference type="Proteomes" id="UP000198287"/>
    </source>
</evidence>
<accession>A0A226EDZ5</accession>
<comment type="caution">
    <text evidence="2">The sequence shown here is derived from an EMBL/GenBank/DDBJ whole genome shotgun (WGS) entry which is preliminary data.</text>
</comment>
<name>A0A226EDZ5_FOLCA</name>
<organism evidence="2 3">
    <name type="scientific">Folsomia candida</name>
    <name type="common">Springtail</name>
    <dbReference type="NCBI Taxonomy" id="158441"/>
    <lineage>
        <taxon>Eukaryota</taxon>
        <taxon>Metazoa</taxon>
        <taxon>Ecdysozoa</taxon>
        <taxon>Arthropoda</taxon>
        <taxon>Hexapoda</taxon>
        <taxon>Collembola</taxon>
        <taxon>Entomobryomorpha</taxon>
        <taxon>Isotomoidea</taxon>
        <taxon>Isotomidae</taxon>
        <taxon>Proisotominae</taxon>
        <taxon>Folsomia</taxon>
    </lineage>
</organism>
<sequence>MQKLIRYEANLFAEVRKRKSIPVTRVLEPVKKSKLHVCTGKLPDGEPCLSRYSRKEGLTKHFANKHATPAQQAVKQWQTRLSGMINNAAISVASFVKSLNLLKVPVPVLTEQDVNMDNQFVKTMVQVLTNRQLHDQTAKPFYGSIIVLMDRKFWDPTKSLDENILQHKHNPEFLIAVFFDTSSTKGPCPFHTFFSMCDGSLVAWLAKQNWVAFTNNITFSEGRTRDENKDLAYEWQQIWELANFLCNSLPLIRTGPKIVGLNCTTNQKHSHSITGDGVMSAITKWIKNDSLNEILGYPPFAWTEYKIAAFFAAQNGGKKDNSVKDIVTYIEEKFPNRGPPESAVFDEVKLDFEAYQAKRLNDLYSVIENFIPRPDYTYVRSDFLAATVVLSAKKPLTVNQILEVIWNAFPLTREVVKGFNVRNLRVSLSNHPWFVRQGKKGTHKVKFSINSSAQEDIDLKLNQWMYEYESRLVGFMNHKDDLKLWKERKVPLDTNQTAHQEESSEDSMDEENEPYDWSNDNQAFKTPATRRNR</sequence>
<protein>
    <submittedName>
        <fullName evidence="2">Uncharacterized protein</fullName>
    </submittedName>
</protein>
<dbReference type="EMBL" id="LNIX01000004">
    <property type="protein sequence ID" value="OXA55267.1"/>
    <property type="molecule type" value="Genomic_DNA"/>
</dbReference>
<reference evidence="2 3" key="1">
    <citation type="submission" date="2015-12" db="EMBL/GenBank/DDBJ databases">
        <title>The genome of Folsomia candida.</title>
        <authorList>
            <person name="Faddeeva A."/>
            <person name="Derks M.F."/>
            <person name="Anvar Y."/>
            <person name="Smit S."/>
            <person name="Van Straalen N."/>
            <person name="Roelofs D."/>
        </authorList>
    </citation>
    <scope>NUCLEOTIDE SEQUENCE [LARGE SCALE GENOMIC DNA]</scope>
    <source>
        <strain evidence="2 3">VU population</strain>
        <tissue evidence="2">Whole body</tissue>
    </source>
</reference>
<keyword evidence="3" id="KW-1185">Reference proteome</keyword>
<feature type="region of interest" description="Disordered" evidence="1">
    <location>
        <begin position="492"/>
        <end position="533"/>
    </location>
</feature>
<proteinExistence type="predicted"/>
<dbReference type="Proteomes" id="UP000198287">
    <property type="component" value="Unassembled WGS sequence"/>
</dbReference>
<dbReference type="AlphaFoldDB" id="A0A226EDZ5"/>
<gene>
    <name evidence="2" type="ORF">Fcan01_09393</name>
</gene>
<evidence type="ECO:0000313" key="2">
    <source>
        <dbReference type="EMBL" id="OXA55267.1"/>
    </source>
</evidence>
<feature type="compositionally biased region" description="Acidic residues" evidence="1">
    <location>
        <begin position="503"/>
        <end position="514"/>
    </location>
</feature>
<evidence type="ECO:0000256" key="1">
    <source>
        <dbReference type="SAM" id="MobiDB-lite"/>
    </source>
</evidence>